<evidence type="ECO:0000256" key="2">
    <source>
        <dbReference type="ARBA" id="ARBA00022803"/>
    </source>
</evidence>
<dbReference type="SUPFAM" id="SSF48452">
    <property type="entry name" value="TPR-like"/>
    <property type="match status" value="2"/>
</dbReference>
<organism evidence="4 5">
    <name type="scientific">Rotaria sordida</name>
    <dbReference type="NCBI Taxonomy" id="392033"/>
    <lineage>
        <taxon>Eukaryota</taxon>
        <taxon>Metazoa</taxon>
        <taxon>Spiralia</taxon>
        <taxon>Gnathifera</taxon>
        <taxon>Rotifera</taxon>
        <taxon>Eurotatoria</taxon>
        <taxon>Bdelloidea</taxon>
        <taxon>Philodinida</taxon>
        <taxon>Philodinidae</taxon>
        <taxon>Rotaria</taxon>
    </lineage>
</organism>
<accession>A0A819KQA0</accession>
<evidence type="ECO:0000313" key="5">
    <source>
        <dbReference type="Proteomes" id="UP000663836"/>
    </source>
</evidence>
<feature type="repeat" description="TPR" evidence="3">
    <location>
        <begin position="141"/>
        <end position="174"/>
    </location>
</feature>
<evidence type="ECO:0000313" key="4">
    <source>
        <dbReference type="EMBL" id="CAF3949935.1"/>
    </source>
</evidence>
<dbReference type="InterPro" id="IPR019734">
    <property type="entry name" value="TPR_rpt"/>
</dbReference>
<dbReference type="InterPro" id="IPR051685">
    <property type="entry name" value="Ycf3/AcsC/BcsC/TPR_MFPF"/>
</dbReference>
<proteinExistence type="predicted"/>
<gene>
    <name evidence="4" type="ORF">JBS370_LOCUS23475</name>
</gene>
<dbReference type="SMART" id="SM00028">
    <property type="entry name" value="TPR"/>
    <property type="match status" value="5"/>
</dbReference>
<evidence type="ECO:0000256" key="1">
    <source>
        <dbReference type="ARBA" id="ARBA00022737"/>
    </source>
</evidence>
<feature type="non-terminal residue" evidence="4">
    <location>
        <position position="1"/>
    </location>
</feature>
<dbReference type="PANTHER" id="PTHR44943:SF8">
    <property type="entry name" value="TPR REPEAT-CONTAINING PROTEIN MJ0263"/>
    <property type="match status" value="1"/>
</dbReference>
<dbReference type="AlphaFoldDB" id="A0A819KQA0"/>
<dbReference type="Gene3D" id="1.25.40.10">
    <property type="entry name" value="Tetratricopeptide repeat domain"/>
    <property type="match status" value="2"/>
</dbReference>
<dbReference type="PROSITE" id="PS50005">
    <property type="entry name" value="TPR"/>
    <property type="match status" value="1"/>
</dbReference>
<keyword evidence="1" id="KW-0677">Repeat</keyword>
<sequence length="987" mass="117570">MVDSFFQIDSNIEDKEIETIVSGEKVKVVVTLIKLKFINEDDINIPIMKDYHILKSTKTIEGKLVRIGNLLIDQSLSIGSSQSKADLYYKILFNEPKLSMTAACLTGQAWIALKREQYNLAIKLALEALSIVDKSNDELKITILNCLGGVYLKLKNFPKAIEYYTQAYNLSKPTDDKIVNNNYSGPCIPIDKYAMYDNYRNISSINIACIHKKKGDIQLAWNMYKEAIDCEMRDTNDFHCHTCMTIAEFGTHEMIITQEEKTRAWKNWENFLDLGLVDILKYRTSVVTGYLSFNHQYDFPSHRYNNNYCRTMTINYFRKVEKQCVPYTSNHEYYLYTLQCYERLAELYRDWNNRSIDYYEKMIELCLKYHPDDLENIIISYKAALFYEQKKVSDAKDSLIKTNLLCQKFSSEMFDVRHICDENLSLINMNFDFTIQSYKNRLSTTITNITGNCIDEDNYCYIAQLYEKKNDFNSAFEFLQKPIEYFEQYDYICLHTIDCYRKLAKHYQIIKNDKESTVNTYERAINFVWKHQSYPMTIIISIIEKYLIHYFKKINDLDTTILIYEILCEIVQYEIINITVLYNHLKRILKLIVRKSDAFNVVLDVYESFLNLILKIINPLTSQMTMVLIHFRDHFIVTYKKVNYLCSAIEIYQKLIDLLFKHQNDTMKIINEYKIIAAKFITNHLLENSVIAYENLLDFACQHRTTGYFIENDLISFIFYVWKYEIIKQYLIENNFDLAISLHYKMIYFLEKYRLIVNTRHNLNEFIQTTLQNYDEIVIIYQLKKTNLNQIMNIYQEQTGFLAKYQTETVQKHINTIIFKCRQFASAHEEQAIELYSKLIIFIQKNRLQYLSHLSIAYKEFIQLNDTSNKKQQCLDSSDEITTDSYLPNSYHIVDLKQRILDYKQKAKHYLDNNQFDRAIEVYRTELLPFLLENHARDDEHIATCYRQLATLYYEENEKNIRIVLNYYQKAIDIYEMQKDNFYTEYA</sequence>
<reference evidence="4" key="1">
    <citation type="submission" date="2021-02" db="EMBL/GenBank/DDBJ databases">
        <authorList>
            <person name="Nowell W R."/>
        </authorList>
    </citation>
    <scope>NUCLEOTIDE SEQUENCE</scope>
</reference>
<dbReference type="EMBL" id="CAJOBD010003466">
    <property type="protein sequence ID" value="CAF3949935.1"/>
    <property type="molecule type" value="Genomic_DNA"/>
</dbReference>
<dbReference type="Proteomes" id="UP000663836">
    <property type="component" value="Unassembled WGS sequence"/>
</dbReference>
<protein>
    <submittedName>
        <fullName evidence="4">Uncharacterized protein</fullName>
    </submittedName>
</protein>
<name>A0A819KQA0_9BILA</name>
<evidence type="ECO:0000256" key="3">
    <source>
        <dbReference type="PROSITE-ProRule" id="PRU00339"/>
    </source>
</evidence>
<keyword evidence="2 3" id="KW-0802">TPR repeat</keyword>
<comment type="caution">
    <text evidence="4">The sequence shown here is derived from an EMBL/GenBank/DDBJ whole genome shotgun (WGS) entry which is preliminary data.</text>
</comment>
<dbReference type="PANTHER" id="PTHR44943">
    <property type="entry name" value="CELLULOSE SYNTHASE OPERON PROTEIN C"/>
    <property type="match status" value="1"/>
</dbReference>
<dbReference type="InterPro" id="IPR011990">
    <property type="entry name" value="TPR-like_helical_dom_sf"/>
</dbReference>